<dbReference type="GO" id="GO:0005634">
    <property type="term" value="C:nucleus"/>
    <property type="evidence" value="ECO:0007669"/>
    <property type="project" value="TreeGrafter"/>
</dbReference>
<keyword evidence="3" id="KW-0413">Isomerase</keyword>
<dbReference type="AlphaFoldDB" id="A0A1L9TMC6"/>
<dbReference type="Proteomes" id="UP000184356">
    <property type="component" value="Unassembled WGS sequence"/>
</dbReference>
<dbReference type="PANTHER" id="PTHR11142">
    <property type="entry name" value="PSEUDOURIDYLATE SYNTHASE"/>
    <property type="match status" value="1"/>
</dbReference>
<dbReference type="GeneID" id="63765229"/>
<dbReference type="OrthoDB" id="25767at2759"/>
<evidence type="ECO:0000256" key="4">
    <source>
        <dbReference type="SAM" id="MobiDB-lite"/>
    </source>
</evidence>
<dbReference type="InterPro" id="IPR020097">
    <property type="entry name" value="PsdUridine_synth_TruA_a/b_dom"/>
</dbReference>
<evidence type="ECO:0000259" key="5">
    <source>
        <dbReference type="Pfam" id="PF01416"/>
    </source>
</evidence>
<evidence type="ECO:0000313" key="6">
    <source>
        <dbReference type="EMBL" id="OJJ60577.1"/>
    </source>
</evidence>
<dbReference type="GO" id="GO:0009982">
    <property type="term" value="F:pseudouridine synthase activity"/>
    <property type="evidence" value="ECO:0007669"/>
    <property type="project" value="InterPro"/>
</dbReference>
<dbReference type="GO" id="GO:0003723">
    <property type="term" value="F:RNA binding"/>
    <property type="evidence" value="ECO:0007669"/>
    <property type="project" value="InterPro"/>
</dbReference>
<evidence type="ECO:0000256" key="3">
    <source>
        <dbReference type="ARBA" id="ARBA00023235"/>
    </source>
</evidence>
<evidence type="ECO:0000313" key="7">
    <source>
        <dbReference type="Proteomes" id="UP000184356"/>
    </source>
</evidence>
<dbReference type="InterPro" id="IPR001406">
    <property type="entry name" value="PsdUridine_synth_TruA"/>
</dbReference>
<dbReference type="GO" id="GO:1990481">
    <property type="term" value="P:mRNA pseudouridine synthesis"/>
    <property type="evidence" value="ECO:0007669"/>
    <property type="project" value="TreeGrafter"/>
</dbReference>
<dbReference type="STRING" id="1036612.A0A1L9TMC6"/>
<dbReference type="Gene3D" id="3.30.70.660">
    <property type="entry name" value="Pseudouridine synthase I, catalytic domain, C-terminal subdomain"/>
    <property type="match status" value="1"/>
</dbReference>
<feature type="domain" description="Pseudouridine synthase I TruA alpha/beta" evidence="5">
    <location>
        <begin position="378"/>
        <end position="521"/>
    </location>
</feature>
<evidence type="ECO:0000256" key="2">
    <source>
        <dbReference type="ARBA" id="ARBA00022694"/>
    </source>
</evidence>
<sequence>MWRFQRKSLPALYQVHPSKTFCRFRHQGLSKLDSLAAEIMSGNNPTELGQQAQPDYSTWSTTSLIERISELERQLHTRTAEYTSPSQSSGPANALAQEIAPDTLAPNPQPQQGQQPQNEIPRWLATGKFDPNDITHAPGARLPKKQRKMDPAKYNFRFIALKFAYLGQRYNGLEHANGNVTPLPTIEEEMWKALRKTRLIFPTGLEDEDIPDDKSGRRKSIPFALSWEGCEYSKAGRTDRGVSAFGQVIGIKVRSARPKRAKPEPVQGSDDTAETTDQVAQTEAEAADEKWDDIADEIPYISLLNKQLPEDIRVLAWCPRPPEGFDARFSCRERHYKYFFTQPAFSPTPGPLGLIPRGNEESPKYREGWLDIDAMREAAKYFEGVHDFRNFCKVDTSKQIENFERIIYRADIEILDPQNSPLGYVRRPEFQPLENPVADVLAGRSQNATPPGCQVYVFTLQGSAFLWHQVRHMVGILFLVGQGLESPSAVRELLDVSNNPRKPMYEMASDAPLVLWDCVFPEKDSSKREDSLDWVYAGDTRQTRSPYAKGGGKFGAGGMVDDLWSVWRQRKMDEILAGALLDLALQQGDQSGVQEANIKNLEREKQSKVEKTFHGANEGKTGGKYVPLMQKRKMETVEVLNARWLTAKQRRIEQAGNAHAAA</sequence>
<dbReference type="GO" id="GO:0031119">
    <property type="term" value="P:tRNA pseudouridine synthesis"/>
    <property type="evidence" value="ECO:0007669"/>
    <property type="project" value="TreeGrafter"/>
</dbReference>
<gene>
    <name evidence="6" type="ORF">ASPSYDRAFT_56121</name>
</gene>
<dbReference type="EMBL" id="KV878584">
    <property type="protein sequence ID" value="OJJ60577.1"/>
    <property type="molecule type" value="Genomic_DNA"/>
</dbReference>
<dbReference type="InterPro" id="IPR020103">
    <property type="entry name" value="PsdUridine_synth_cat_dom_sf"/>
</dbReference>
<reference evidence="7" key="1">
    <citation type="journal article" date="2017" name="Genome Biol.">
        <title>Comparative genomics reveals high biological diversity and specific adaptations in the industrially and medically important fungal genus Aspergillus.</title>
        <authorList>
            <person name="de Vries R.P."/>
            <person name="Riley R."/>
            <person name="Wiebenga A."/>
            <person name="Aguilar-Osorio G."/>
            <person name="Amillis S."/>
            <person name="Uchima C.A."/>
            <person name="Anderluh G."/>
            <person name="Asadollahi M."/>
            <person name="Askin M."/>
            <person name="Barry K."/>
            <person name="Battaglia E."/>
            <person name="Bayram O."/>
            <person name="Benocci T."/>
            <person name="Braus-Stromeyer S.A."/>
            <person name="Caldana C."/>
            <person name="Canovas D."/>
            <person name="Cerqueira G.C."/>
            <person name="Chen F."/>
            <person name="Chen W."/>
            <person name="Choi C."/>
            <person name="Clum A."/>
            <person name="Dos Santos R.A."/>
            <person name="Damasio A.R."/>
            <person name="Diallinas G."/>
            <person name="Emri T."/>
            <person name="Fekete E."/>
            <person name="Flipphi M."/>
            <person name="Freyberg S."/>
            <person name="Gallo A."/>
            <person name="Gournas C."/>
            <person name="Habgood R."/>
            <person name="Hainaut M."/>
            <person name="Harispe M.L."/>
            <person name="Henrissat B."/>
            <person name="Hilden K.S."/>
            <person name="Hope R."/>
            <person name="Hossain A."/>
            <person name="Karabika E."/>
            <person name="Karaffa L."/>
            <person name="Karanyi Z."/>
            <person name="Krasevec N."/>
            <person name="Kuo A."/>
            <person name="Kusch H."/>
            <person name="LaButti K."/>
            <person name="Lagendijk E.L."/>
            <person name="Lapidus A."/>
            <person name="Levasseur A."/>
            <person name="Lindquist E."/>
            <person name="Lipzen A."/>
            <person name="Logrieco A.F."/>
            <person name="MacCabe A."/>
            <person name="Maekelae M.R."/>
            <person name="Malavazi I."/>
            <person name="Melin P."/>
            <person name="Meyer V."/>
            <person name="Mielnichuk N."/>
            <person name="Miskei M."/>
            <person name="Molnar A.P."/>
            <person name="Mule G."/>
            <person name="Ngan C.Y."/>
            <person name="Orejas M."/>
            <person name="Orosz E."/>
            <person name="Ouedraogo J.P."/>
            <person name="Overkamp K.M."/>
            <person name="Park H.-S."/>
            <person name="Perrone G."/>
            <person name="Piumi F."/>
            <person name="Punt P.J."/>
            <person name="Ram A.F."/>
            <person name="Ramon A."/>
            <person name="Rauscher S."/>
            <person name="Record E."/>
            <person name="Riano-Pachon D.M."/>
            <person name="Robert V."/>
            <person name="Roehrig J."/>
            <person name="Ruller R."/>
            <person name="Salamov A."/>
            <person name="Salih N.S."/>
            <person name="Samson R.A."/>
            <person name="Sandor E."/>
            <person name="Sanguinetti M."/>
            <person name="Schuetze T."/>
            <person name="Sepcic K."/>
            <person name="Shelest E."/>
            <person name="Sherlock G."/>
            <person name="Sophianopoulou V."/>
            <person name="Squina F.M."/>
            <person name="Sun H."/>
            <person name="Susca A."/>
            <person name="Todd R.B."/>
            <person name="Tsang A."/>
            <person name="Unkles S.E."/>
            <person name="van de Wiele N."/>
            <person name="van Rossen-Uffink D."/>
            <person name="Oliveira J.V."/>
            <person name="Vesth T.C."/>
            <person name="Visser J."/>
            <person name="Yu J.-H."/>
            <person name="Zhou M."/>
            <person name="Andersen M.R."/>
            <person name="Archer D.B."/>
            <person name="Baker S.E."/>
            <person name="Benoit I."/>
            <person name="Brakhage A.A."/>
            <person name="Braus G.H."/>
            <person name="Fischer R."/>
            <person name="Frisvad J.C."/>
            <person name="Goldman G.H."/>
            <person name="Houbraken J."/>
            <person name="Oakley B."/>
            <person name="Pocsi I."/>
            <person name="Scazzocchio C."/>
            <person name="Seiboth B."/>
            <person name="vanKuyk P.A."/>
            <person name="Wortman J."/>
            <person name="Dyer P.S."/>
            <person name="Grigoriev I.V."/>
        </authorList>
    </citation>
    <scope>NUCLEOTIDE SEQUENCE [LARGE SCALE GENOMIC DNA]</scope>
    <source>
        <strain evidence="7">CBS 593.65</strain>
    </source>
</reference>
<proteinExistence type="inferred from homology"/>
<dbReference type="InterPro" id="IPR020094">
    <property type="entry name" value="TruA/RsuA/RluB/E/F_N"/>
</dbReference>
<feature type="region of interest" description="Disordered" evidence="4">
    <location>
        <begin position="125"/>
        <end position="148"/>
    </location>
</feature>
<dbReference type="Gene3D" id="3.30.70.580">
    <property type="entry name" value="Pseudouridine synthase I, catalytic domain, N-terminal subdomain"/>
    <property type="match status" value="1"/>
</dbReference>
<feature type="region of interest" description="Disordered" evidence="4">
    <location>
        <begin position="255"/>
        <end position="288"/>
    </location>
</feature>
<dbReference type="GO" id="GO:0005737">
    <property type="term" value="C:cytoplasm"/>
    <property type="evidence" value="ECO:0007669"/>
    <property type="project" value="TreeGrafter"/>
</dbReference>
<dbReference type="PANTHER" id="PTHR11142:SF5">
    <property type="entry name" value="TRNA PSEUDOURIDINE(38_39) SYNTHASE"/>
    <property type="match status" value="1"/>
</dbReference>
<dbReference type="HAMAP" id="MF_00171">
    <property type="entry name" value="TruA"/>
    <property type="match status" value="1"/>
</dbReference>
<comment type="similarity">
    <text evidence="1">Belongs to the tRNA pseudouridine synthase TruA family.</text>
</comment>
<dbReference type="RefSeq" id="XP_040704383.1">
    <property type="nucleotide sequence ID" value="XM_040849156.1"/>
</dbReference>
<name>A0A1L9TMC6_9EURO</name>
<dbReference type="InterPro" id="IPR020095">
    <property type="entry name" value="PsdUridine_synth_TruA_C"/>
</dbReference>
<keyword evidence="7" id="KW-1185">Reference proteome</keyword>
<accession>A0A1L9TMC6</accession>
<protein>
    <recommendedName>
        <fullName evidence="5">Pseudouridine synthase I TruA alpha/beta domain-containing protein</fullName>
    </recommendedName>
</protein>
<dbReference type="VEuPathDB" id="FungiDB:ASPSYDRAFT_56121"/>
<keyword evidence="2" id="KW-0819">tRNA processing</keyword>
<dbReference type="SUPFAM" id="SSF55120">
    <property type="entry name" value="Pseudouridine synthase"/>
    <property type="match status" value="1"/>
</dbReference>
<organism evidence="6 7">
    <name type="scientific">Aspergillus sydowii CBS 593.65</name>
    <dbReference type="NCBI Taxonomy" id="1036612"/>
    <lineage>
        <taxon>Eukaryota</taxon>
        <taxon>Fungi</taxon>
        <taxon>Dikarya</taxon>
        <taxon>Ascomycota</taxon>
        <taxon>Pezizomycotina</taxon>
        <taxon>Eurotiomycetes</taxon>
        <taxon>Eurotiomycetidae</taxon>
        <taxon>Eurotiales</taxon>
        <taxon>Aspergillaceae</taxon>
        <taxon>Aspergillus</taxon>
        <taxon>Aspergillus subgen. Nidulantes</taxon>
    </lineage>
</organism>
<dbReference type="Pfam" id="PF01416">
    <property type="entry name" value="PseudoU_synth_1"/>
    <property type="match status" value="1"/>
</dbReference>
<evidence type="ECO:0000256" key="1">
    <source>
        <dbReference type="ARBA" id="ARBA00009375"/>
    </source>
</evidence>